<proteinExistence type="evidence at transcript level"/>
<organism evidence="1">
    <name type="scientific">Tetrahymena thermophila</name>
    <dbReference type="NCBI Taxonomy" id="5911"/>
    <lineage>
        <taxon>Eukaryota</taxon>
        <taxon>Sar</taxon>
        <taxon>Alveolata</taxon>
        <taxon>Ciliophora</taxon>
        <taxon>Intramacronucleata</taxon>
        <taxon>Oligohymenophorea</taxon>
        <taxon>Hymenostomatida</taxon>
        <taxon>Tetrahymenina</taxon>
        <taxon>Tetrahymenidae</taxon>
        <taxon>Tetrahymena</taxon>
    </lineage>
</organism>
<reference evidence="1" key="2">
    <citation type="submission" date="2010-02" db="EMBL/GenBank/DDBJ databases">
        <authorList>
            <person name="Iwamoto M."/>
            <person name="Haraguchi T."/>
        </authorList>
    </citation>
    <scope>NUCLEOTIDE SEQUENCE</scope>
    <source>
        <strain evidence="1">B strain</strain>
    </source>
</reference>
<protein>
    <submittedName>
        <fullName evidence="1">Nucleoporin Nup93</fullName>
    </submittedName>
</protein>
<accession>D3KZ15</accession>
<dbReference type="EMBL" id="AB548306">
    <property type="protein sequence ID" value="BAI77880.1"/>
    <property type="molecule type" value="mRNA"/>
</dbReference>
<dbReference type="TCDB" id="1.I.1.1.4">
    <property type="family name" value="the nuclear pore complex (npc) family"/>
</dbReference>
<evidence type="ECO:0000313" key="1">
    <source>
        <dbReference type="EMBL" id="BAI77880.1"/>
    </source>
</evidence>
<reference evidence="1" key="1">
    <citation type="journal article" date="2009" name="Curr. Biol.">
        <title>Two distinct repeat sequences of Nup98 nucleoporins characterize dual nuclei in the binucleated ciliate tetrahymena.</title>
        <authorList>
            <person name="Iwamoto M."/>
            <person name="Mori C."/>
            <person name="Kojidani T."/>
            <person name="Bunai F."/>
            <person name="Hori T."/>
            <person name="Fukagawa T."/>
            <person name="Hiraoka Y."/>
            <person name="Haraguchi T."/>
        </authorList>
    </citation>
    <scope>NUCLEOTIDE SEQUENCE</scope>
    <source>
        <strain evidence="1">B strain</strain>
    </source>
</reference>
<sequence>MSFTVARDDNRDKRGQNQTEVMEQRLKKLYQDISILQSRTGIKKQQVSQKNLDQLMSLLNKKIQQYSFPDTIIGQNHYKLVQKGMDAPSLERKLQEQRFLAEKELSSKSNQEKSLFWMDIVFSKEGIDTYLENNQNYLMFNSVDTMRSRNSKGETFATRLLAKKSQLRGILGDTYRGNVAALASAPGFKYDQFHRFEQESSQNIDDYIKAMSQFQQGNYTKYCDYLAKKSIDYKEVWQLLEKMVPTDGSNIFKISKRLQRLRKSGQQNQNQLQCLQNNFNLQNAYHNGIQYLQQIYRKNAKQKKQNFQRIYDVYNVDQIRGFDDDNIPIWQEIYQLFRAGDYDGIFNRCQYFSNVSEIQEFQKDLDIWLKSGQRKNNQLSQKIRPNWDAFRYQIYLIMIKDPSCVDDVFIEDLDDCLWMNLKCSEVYVPPNQQDPINPMNIEDDIEDQYEVLNGNNLSTNVLNQSVQEDEKDNFYDTVLKASLDISQDEILPGEDVYSWIDWNQLQDLRKMLYESFKESPDVFNPSRVLMIQLLTLDFIGFVQTLLQLEKSAISQHEFTHFLILILKTGLVRASVECSVKFAESGNSSYGESKDILVRRCKEFEESAEKKIILYAKDRFDNYPDTCFSYIESLPIKVEDQLKKYANIYVGSKQNFIHLFKPNLNFSQQLDSNSMTSNNSQSQNRGKVFDQICKINNRLKKITYTTKAQLRTGQNVQSENLLTLLAKIVAQTYIQTQNKVEVALEILDNVGAFEDIGRILKEQFRLCTSLSQNHALKSKLKDHSDNQKILETLEKYTEKYFGLGKKFKKVYREEKKQYIDCHIIHFYKLFYKIKVSYQNQEYNISSVLLEMQEAEYISSNKKKSAASEFFANFQPDEKQSYFDFLYLVYLCTKKFMDQHKNPGLYNQAHKLQKPEDFEKAKPIFSSIIKYCNDFVEKNIRSVDSQFEKTLLEAKHNAQVTDQV</sequence>
<dbReference type="AlphaFoldDB" id="D3KZ15"/>
<name>D3KZ15_TETTH</name>
<gene>
    <name evidence="1" type="primary">NUP93</name>
</gene>